<evidence type="ECO:0000256" key="1">
    <source>
        <dbReference type="ARBA" id="ARBA00022741"/>
    </source>
</evidence>
<dbReference type="InterPro" id="IPR052708">
    <property type="entry name" value="PxpC"/>
</dbReference>
<evidence type="ECO:0000313" key="5">
    <source>
        <dbReference type="EMBL" id="OOV80091.1"/>
    </source>
</evidence>
<evidence type="ECO:0000256" key="2">
    <source>
        <dbReference type="ARBA" id="ARBA00022801"/>
    </source>
</evidence>
<feature type="non-terminal residue" evidence="5">
    <location>
        <position position="138"/>
    </location>
</feature>
<dbReference type="PANTHER" id="PTHR43309:SF3">
    <property type="entry name" value="5-OXOPROLINASE SUBUNIT C"/>
    <property type="match status" value="1"/>
</dbReference>
<comment type="caution">
    <text evidence="5">The sequence shown here is derived from an EMBL/GenBank/DDBJ whole genome shotgun (WGS) entry which is preliminary data.</text>
</comment>
<evidence type="ECO:0000313" key="6">
    <source>
        <dbReference type="Proteomes" id="UP000190064"/>
    </source>
</evidence>
<dbReference type="SUPFAM" id="SSF50891">
    <property type="entry name" value="Cyclophilin-like"/>
    <property type="match status" value="1"/>
</dbReference>
<dbReference type="SMART" id="SM00797">
    <property type="entry name" value="AHS2"/>
    <property type="match status" value="1"/>
</dbReference>
<keyword evidence="1" id="KW-0547">Nucleotide-binding</keyword>
<evidence type="ECO:0000259" key="4">
    <source>
        <dbReference type="SMART" id="SM00797"/>
    </source>
</evidence>
<gene>
    <name evidence="5" type="ORF">BTA35_0217145</name>
</gene>
<dbReference type="Gene3D" id="2.40.100.10">
    <property type="entry name" value="Cyclophilin-like"/>
    <property type="match status" value="1"/>
</dbReference>
<dbReference type="GO" id="GO:0016787">
    <property type="term" value="F:hydrolase activity"/>
    <property type="evidence" value="ECO:0007669"/>
    <property type="project" value="UniProtKB-KW"/>
</dbReference>
<keyword evidence="6" id="KW-1185">Reference proteome</keyword>
<accession>A0A1T1GR69</accession>
<dbReference type="InterPro" id="IPR029000">
    <property type="entry name" value="Cyclophilin-like_dom_sf"/>
</dbReference>
<dbReference type="Proteomes" id="UP000190064">
    <property type="component" value="Unassembled WGS sequence"/>
</dbReference>
<dbReference type="InterPro" id="IPR003778">
    <property type="entry name" value="CT_A_B"/>
</dbReference>
<protein>
    <submittedName>
        <fullName evidence="5">Allophanate hydrolase</fullName>
    </submittedName>
</protein>
<name>A0A1T1GR69_OCELI</name>
<dbReference type="AlphaFoldDB" id="A0A1T1GR69"/>
<dbReference type="EMBL" id="MTSD02000160">
    <property type="protein sequence ID" value="OOV80091.1"/>
    <property type="molecule type" value="Genomic_DNA"/>
</dbReference>
<feature type="non-terminal residue" evidence="5">
    <location>
        <position position="1"/>
    </location>
</feature>
<organism evidence="5 6">
    <name type="scientific">Oceanospirillum linum</name>
    <dbReference type="NCBI Taxonomy" id="966"/>
    <lineage>
        <taxon>Bacteria</taxon>
        <taxon>Pseudomonadati</taxon>
        <taxon>Pseudomonadota</taxon>
        <taxon>Gammaproteobacteria</taxon>
        <taxon>Oceanospirillales</taxon>
        <taxon>Oceanospirillaceae</taxon>
        <taxon>Oceanospirillum</taxon>
    </lineage>
</organism>
<sequence>QNVRRQDKATTPDAPAFGVKAPEWCRFAAAAAEPHRSDKYLGSAERGEVIRVLRGPEYDSFTEQARTAFWSDRWRITPNSNRMGYRLEGSTLGREHESELLSHAVLPGTIQVPGNGQPIVLMGDAHTTGGYPRIAVVI</sequence>
<keyword evidence="3" id="KW-0067">ATP-binding</keyword>
<feature type="domain" description="Carboxyltransferase" evidence="4">
    <location>
        <begin position="11"/>
        <end position="138"/>
    </location>
</feature>
<proteinExistence type="predicted"/>
<dbReference type="GO" id="GO:0005524">
    <property type="term" value="F:ATP binding"/>
    <property type="evidence" value="ECO:0007669"/>
    <property type="project" value="UniProtKB-KW"/>
</dbReference>
<evidence type="ECO:0000256" key="3">
    <source>
        <dbReference type="ARBA" id="ARBA00022840"/>
    </source>
</evidence>
<reference evidence="5" key="1">
    <citation type="submission" date="2017-02" db="EMBL/GenBank/DDBJ databases">
        <title>Draft Genome Sequence of the Salt Water Bacterium Oceanospirillum linum ATCC 11336.</title>
        <authorList>
            <person name="Trachtenberg A.M."/>
            <person name="Carney J.G."/>
            <person name="Linnane J.D."/>
            <person name="Rheaume B.A."/>
            <person name="Pitts N.L."/>
            <person name="Mykles D.L."/>
            <person name="Maclea K.S."/>
        </authorList>
    </citation>
    <scope>NUCLEOTIDE SEQUENCE [LARGE SCALE GENOMIC DNA]</scope>
    <source>
        <strain evidence="5">ATCC 11336</strain>
    </source>
</reference>
<dbReference type="PANTHER" id="PTHR43309">
    <property type="entry name" value="5-OXOPROLINASE SUBUNIT C"/>
    <property type="match status" value="1"/>
</dbReference>
<keyword evidence="2 5" id="KW-0378">Hydrolase</keyword>
<dbReference type="Pfam" id="PF02626">
    <property type="entry name" value="CT_A_B"/>
    <property type="match status" value="1"/>
</dbReference>